<dbReference type="RefSeq" id="WP_052379280.1">
    <property type="nucleotide sequence ID" value="NZ_BBIO01000006.1"/>
</dbReference>
<dbReference type="STRING" id="1333998.M2A_1437"/>
<dbReference type="Gene3D" id="2.40.128.270">
    <property type="match status" value="1"/>
</dbReference>
<evidence type="ECO:0000313" key="4">
    <source>
        <dbReference type="Proteomes" id="UP000028702"/>
    </source>
</evidence>
<dbReference type="Pfam" id="PF03724">
    <property type="entry name" value="META"/>
    <property type="match status" value="1"/>
</dbReference>
<sequence length="151" mass="15944">MKYAPLIAALFLLAACEPSASTENGADPSVLYEKKWLVTDVNGKPVSEESEAAFTFTESGRYGGNAGCNSLSGKAHFDGAEVRLDPGPMTKMACPDPFMAQEQAVIAALAATKTWEAEDGVLLFKDADGEPAIRFKAAPPAPASQSPYKDQ</sequence>
<reference evidence="3 4" key="1">
    <citation type="submission" date="2014-07" db="EMBL/GenBank/DDBJ databases">
        <title>Tepidicaulis marinum gen. nov., sp. nov., a novel marine bacterium denitrifying nitrate to nitrous oxide strictly under microaerobic conditions.</title>
        <authorList>
            <person name="Takeuchi M."/>
            <person name="Yamagishi T."/>
            <person name="Kamagata Y."/>
            <person name="Oshima K."/>
            <person name="Hattori M."/>
            <person name="Katayama T."/>
            <person name="Hanada S."/>
            <person name="Tamaki H."/>
            <person name="Marumo K."/>
            <person name="Maeda H."/>
            <person name="Nedachi M."/>
            <person name="Iwasaki W."/>
            <person name="Suwa Y."/>
            <person name="Sakata S."/>
        </authorList>
    </citation>
    <scope>NUCLEOTIDE SEQUENCE [LARGE SCALE GENOMIC DNA]</scope>
    <source>
        <strain evidence="3 4">MA2</strain>
    </source>
</reference>
<feature type="chain" id="PRO_5001754986" description="DUF306 domain-containing protein" evidence="1">
    <location>
        <begin position="21"/>
        <end position="151"/>
    </location>
</feature>
<dbReference type="PANTHER" id="PTHR35535">
    <property type="entry name" value="HEAT SHOCK PROTEIN HSLJ"/>
    <property type="match status" value="1"/>
</dbReference>
<dbReference type="PANTHER" id="PTHR35535:SF1">
    <property type="entry name" value="HEAT SHOCK PROTEIN HSLJ"/>
    <property type="match status" value="1"/>
</dbReference>
<keyword evidence="4" id="KW-1185">Reference proteome</keyword>
<proteinExistence type="predicted"/>
<organism evidence="3 4">
    <name type="scientific">Tepidicaulis marinus</name>
    <dbReference type="NCBI Taxonomy" id="1333998"/>
    <lineage>
        <taxon>Bacteria</taxon>
        <taxon>Pseudomonadati</taxon>
        <taxon>Pseudomonadota</taxon>
        <taxon>Alphaproteobacteria</taxon>
        <taxon>Hyphomicrobiales</taxon>
        <taxon>Parvibaculaceae</taxon>
        <taxon>Tepidicaulis</taxon>
    </lineage>
</organism>
<accession>A0A081BA70</accession>
<name>A0A081BA70_9HYPH</name>
<comment type="caution">
    <text evidence="3">The sequence shown here is derived from an EMBL/GenBank/DDBJ whole genome shotgun (WGS) entry which is preliminary data.</text>
</comment>
<keyword evidence="1" id="KW-0732">Signal</keyword>
<gene>
    <name evidence="3" type="ORF">M2A_1437</name>
</gene>
<dbReference type="PROSITE" id="PS51257">
    <property type="entry name" value="PROKAR_LIPOPROTEIN"/>
    <property type="match status" value="1"/>
</dbReference>
<evidence type="ECO:0000313" key="3">
    <source>
        <dbReference type="EMBL" id="GAK44938.1"/>
    </source>
</evidence>
<dbReference type="Proteomes" id="UP000028702">
    <property type="component" value="Unassembled WGS sequence"/>
</dbReference>
<dbReference type="EMBL" id="BBIO01000006">
    <property type="protein sequence ID" value="GAK44938.1"/>
    <property type="molecule type" value="Genomic_DNA"/>
</dbReference>
<dbReference type="AlphaFoldDB" id="A0A081BA70"/>
<dbReference type="InterPro" id="IPR005184">
    <property type="entry name" value="DUF306_Meta_HslJ"/>
</dbReference>
<dbReference type="eggNOG" id="COG3187">
    <property type="taxonomic scope" value="Bacteria"/>
</dbReference>
<protein>
    <recommendedName>
        <fullName evidence="2">DUF306 domain-containing protein</fullName>
    </recommendedName>
</protein>
<feature type="domain" description="DUF306" evidence="2">
    <location>
        <begin position="31"/>
        <end position="136"/>
    </location>
</feature>
<evidence type="ECO:0000256" key="1">
    <source>
        <dbReference type="SAM" id="SignalP"/>
    </source>
</evidence>
<feature type="signal peptide" evidence="1">
    <location>
        <begin position="1"/>
        <end position="20"/>
    </location>
</feature>
<dbReference type="InterPro" id="IPR053147">
    <property type="entry name" value="Hsp_HslJ-like"/>
</dbReference>
<dbReference type="InterPro" id="IPR038670">
    <property type="entry name" value="HslJ-like_sf"/>
</dbReference>
<evidence type="ECO:0000259" key="2">
    <source>
        <dbReference type="Pfam" id="PF03724"/>
    </source>
</evidence>